<accession>D5L2P6</accession>
<sequence length="52" mass="5901">MKDDLGSLVDDLHVQAEHAKISEDIPDQYAEMQEQLANQLAQFIDDEETPES</sequence>
<dbReference type="EMBL" id="GU735372">
    <property type="protein sequence ID" value="ADE29305.1"/>
    <property type="molecule type" value="Genomic_DNA"/>
</dbReference>
<protein>
    <submittedName>
        <fullName evidence="1">Uncharacterized protein</fullName>
    </submittedName>
</protein>
<evidence type="ECO:0000313" key="1">
    <source>
        <dbReference type="EMBL" id="ADE29305.1"/>
    </source>
</evidence>
<proteinExistence type="predicted"/>
<name>D5L2P6_9VIRU</name>
<reference evidence="1" key="1">
    <citation type="journal article" date="2010" name="Environ. Microbiol.">
        <title>The metavirome of a hypersaline environment.</title>
        <authorList>
            <person name="Santos F."/>
            <person name="Yarza P."/>
            <person name="Parro V."/>
            <person name="Briones C."/>
            <person name="Anton J."/>
        </authorList>
    </citation>
    <scope>NUCLEOTIDE SEQUENCE</scope>
</reference>
<organism evidence="1">
    <name type="scientific">uncultured virus</name>
    <dbReference type="NCBI Taxonomy" id="340016"/>
    <lineage>
        <taxon>Viruses</taxon>
        <taxon>environmental samples</taxon>
    </lineage>
</organism>